<dbReference type="InterPro" id="IPR036278">
    <property type="entry name" value="Sialidase_sf"/>
</dbReference>
<dbReference type="HOGENOM" id="CLU_007128_0_0_6"/>
<dbReference type="InterPro" id="IPR011040">
    <property type="entry name" value="Sialidase"/>
</dbReference>
<dbReference type="CAZy" id="GH33">
    <property type="family name" value="Glycoside Hydrolase Family 33"/>
</dbReference>
<dbReference type="STRING" id="706191.PANA_3979"/>
<dbReference type="PANTHER" id="PTHR43752">
    <property type="entry name" value="BNR/ASP-BOX REPEAT FAMILY PROTEIN"/>
    <property type="match status" value="1"/>
</dbReference>
<dbReference type="SUPFAM" id="SSF50939">
    <property type="entry name" value="Sialidases"/>
    <property type="match status" value="1"/>
</dbReference>
<dbReference type="KEGG" id="pam:PANA_3979"/>
<dbReference type="Proteomes" id="UP000001702">
    <property type="component" value="Chromosome"/>
</dbReference>
<feature type="domain" description="Sialidase" evidence="1">
    <location>
        <begin position="51"/>
        <end position="372"/>
    </location>
</feature>
<evidence type="ECO:0000313" key="2">
    <source>
        <dbReference type="EMBL" id="ADD79146.1"/>
    </source>
</evidence>
<dbReference type="EMBL" id="CP001875">
    <property type="protein sequence ID" value="ADD79146.1"/>
    <property type="molecule type" value="Genomic_DNA"/>
</dbReference>
<gene>
    <name evidence="2" type="ordered locus">PANA_3979</name>
</gene>
<dbReference type="Pfam" id="PF13088">
    <property type="entry name" value="BNR_2"/>
    <property type="match status" value="1"/>
</dbReference>
<dbReference type="Gene3D" id="2.120.10.10">
    <property type="match status" value="1"/>
</dbReference>
<organism evidence="2 3">
    <name type="scientific">Pantoea ananatis (strain LMG 20103)</name>
    <dbReference type="NCBI Taxonomy" id="706191"/>
    <lineage>
        <taxon>Bacteria</taxon>
        <taxon>Pseudomonadati</taxon>
        <taxon>Pseudomonadota</taxon>
        <taxon>Gammaproteobacteria</taxon>
        <taxon>Enterobacterales</taxon>
        <taxon>Erwiniaceae</taxon>
        <taxon>Pantoea</taxon>
    </lineage>
</organism>
<accession>D4GEP0</accession>
<name>D4GEP0_PANAM</name>
<dbReference type="CDD" id="cd15482">
    <property type="entry name" value="Sialidase_non-viral"/>
    <property type="match status" value="1"/>
</dbReference>
<keyword evidence="3" id="KW-1185">Reference proteome</keyword>
<dbReference type="eggNOG" id="COG4692">
    <property type="taxonomic scope" value="Bacteria"/>
</dbReference>
<dbReference type="PANTHER" id="PTHR43752:SF2">
    <property type="entry name" value="BNR_ASP-BOX REPEAT FAMILY PROTEIN"/>
    <property type="match status" value="1"/>
</dbReference>
<dbReference type="AlphaFoldDB" id="D4GEP0"/>
<evidence type="ECO:0000259" key="1">
    <source>
        <dbReference type="Pfam" id="PF13088"/>
    </source>
</evidence>
<sequence>MQQAKENKMTVTVIRDGHLKPWEKDGRVMTAMLPSSCPQNHAANILPLQDGSLLCVWFGGTQEGIADISVWCSRLPAGADTWSEAVKLSDDPTRSEQNPVLFLAPNNVLWLLWTAQISGNQDTAIVRYRQSSDLGQTWGPIDTLLDKPGTFIRQPITVLDNGNWLLPVFYCRTQPGEKWVGNDDISAVKISSDQGKSWRDVVVPDSLGCVHMNITALQDGSLVALYRSRWADHIYLSRSTDGGETWSSPEATVLPNNNSSIQVTTLLSGELALVFNNMSAAGATERRASLYDEIDDGDGRKEPETTGRTAFWGAPRAPMTVAISADGGKTWPWQKNLDEGDGYCMTNNSQEKRNREFSYPSIKQDAGGTLHIAYTYFRQAIKYARVTPEWVKE</sequence>
<evidence type="ECO:0000313" key="3">
    <source>
        <dbReference type="Proteomes" id="UP000001702"/>
    </source>
</evidence>
<proteinExistence type="predicted"/>
<reference evidence="2 3" key="1">
    <citation type="journal article" date="2010" name="J. Bacteriol.">
        <title>Genome sequence of Pantoea ananatis LMG20103, the causative agent of Eucalyptus blight and dieback.</title>
        <authorList>
            <person name="De Maayer P."/>
            <person name="Chan W.Y."/>
            <person name="Venter S.N."/>
            <person name="Toth I.K."/>
            <person name="Birch P.R."/>
            <person name="Joubert F."/>
            <person name="Coutinho T.A."/>
        </authorList>
    </citation>
    <scope>NUCLEOTIDE SEQUENCE [LARGE SCALE GENOMIC DNA]</scope>
    <source>
        <strain evidence="2 3">LMG 20103</strain>
    </source>
</reference>
<protein>
    <recommendedName>
        <fullName evidence="1">Sialidase domain-containing protein</fullName>
    </recommendedName>
</protein>